<feature type="region of interest" description="Disordered" evidence="7">
    <location>
        <begin position="535"/>
        <end position="572"/>
    </location>
</feature>
<keyword evidence="5" id="KW-0256">Endoplasmic reticulum</keyword>
<evidence type="ECO:0000256" key="3">
    <source>
        <dbReference type="ARBA" id="ARBA00004514"/>
    </source>
</evidence>
<dbReference type="InterPro" id="IPR016024">
    <property type="entry name" value="ARM-type_fold"/>
</dbReference>
<keyword evidence="9" id="KW-1185">Reference proteome</keyword>
<keyword evidence="4" id="KW-0963">Cytoplasm</keyword>
<organism evidence="8 9">
    <name type="scientific">Neoarthrinium moseri</name>
    <dbReference type="NCBI Taxonomy" id="1658444"/>
    <lineage>
        <taxon>Eukaryota</taxon>
        <taxon>Fungi</taxon>
        <taxon>Dikarya</taxon>
        <taxon>Ascomycota</taxon>
        <taxon>Pezizomycotina</taxon>
        <taxon>Sordariomycetes</taxon>
        <taxon>Xylariomycetidae</taxon>
        <taxon>Amphisphaeriales</taxon>
        <taxon>Apiosporaceae</taxon>
        <taxon>Neoarthrinium</taxon>
    </lineage>
</organism>
<evidence type="ECO:0000256" key="6">
    <source>
        <dbReference type="ARBA" id="ARBA00023128"/>
    </source>
</evidence>
<evidence type="ECO:0008006" key="10">
    <source>
        <dbReference type="Google" id="ProtNLM"/>
    </source>
</evidence>
<dbReference type="SMART" id="SM00185">
    <property type="entry name" value="ARM"/>
    <property type="match status" value="2"/>
</dbReference>
<dbReference type="PANTHER" id="PTHR10957">
    <property type="entry name" value="RAP1 GTPASE-GDP DISSOCIATION STIMULATOR 1"/>
    <property type="match status" value="1"/>
</dbReference>
<protein>
    <recommendedName>
        <fullName evidence="10">ARM repeat-containing protein</fullName>
    </recommendedName>
</protein>
<comment type="subcellular location">
    <subcellularLocation>
        <location evidence="3">Cytoplasm</location>
        <location evidence="3">Cytosol</location>
    </subcellularLocation>
    <subcellularLocation>
        <location evidence="2">Endoplasmic reticulum</location>
    </subcellularLocation>
    <subcellularLocation>
        <location evidence="1">Mitochondrion</location>
    </subcellularLocation>
</comment>
<dbReference type="AlphaFoldDB" id="A0A9P9WBK1"/>
<evidence type="ECO:0000256" key="5">
    <source>
        <dbReference type="ARBA" id="ARBA00022824"/>
    </source>
</evidence>
<comment type="caution">
    <text evidence="8">The sequence shown here is derived from an EMBL/GenBank/DDBJ whole genome shotgun (WGS) entry which is preliminary data.</text>
</comment>
<evidence type="ECO:0000256" key="2">
    <source>
        <dbReference type="ARBA" id="ARBA00004240"/>
    </source>
</evidence>
<dbReference type="EMBL" id="JAFIMR010000047">
    <property type="protein sequence ID" value="KAI1856015.1"/>
    <property type="molecule type" value="Genomic_DNA"/>
</dbReference>
<feature type="compositionally biased region" description="Polar residues" evidence="7">
    <location>
        <begin position="554"/>
        <end position="572"/>
    </location>
</feature>
<feature type="compositionally biased region" description="Low complexity" evidence="7">
    <location>
        <begin position="535"/>
        <end position="553"/>
    </location>
</feature>
<evidence type="ECO:0000256" key="7">
    <source>
        <dbReference type="SAM" id="MobiDB-lite"/>
    </source>
</evidence>
<dbReference type="GO" id="GO:0005829">
    <property type="term" value="C:cytosol"/>
    <property type="evidence" value="ECO:0007669"/>
    <property type="project" value="UniProtKB-SubCell"/>
</dbReference>
<dbReference type="SUPFAM" id="SSF48371">
    <property type="entry name" value="ARM repeat"/>
    <property type="match status" value="1"/>
</dbReference>
<keyword evidence="6" id="KW-0496">Mitochondrion</keyword>
<dbReference type="GO" id="GO:0005085">
    <property type="term" value="F:guanyl-nucleotide exchange factor activity"/>
    <property type="evidence" value="ECO:0007669"/>
    <property type="project" value="InterPro"/>
</dbReference>
<accession>A0A9P9WBK1</accession>
<dbReference type="Gene3D" id="1.25.10.10">
    <property type="entry name" value="Leucine-rich Repeat Variant"/>
    <property type="match status" value="2"/>
</dbReference>
<dbReference type="GO" id="GO:0005739">
    <property type="term" value="C:mitochondrion"/>
    <property type="evidence" value="ECO:0007669"/>
    <property type="project" value="UniProtKB-SubCell"/>
</dbReference>
<feature type="region of interest" description="Disordered" evidence="7">
    <location>
        <begin position="1"/>
        <end position="33"/>
    </location>
</feature>
<proteinExistence type="predicted"/>
<evidence type="ECO:0000313" key="9">
    <source>
        <dbReference type="Proteomes" id="UP000829685"/>
    </source>
</evidence>
<reference evidence="8" key="1">
    <citation type="submission" date="2021-03" db="EMBL/GenBank/DDBJ databases">
        <title>Revisited historic fungal species revealed as producer of novel bioactive compounds through whole genome sequencing and comparative genomics.</title>
        <authorList>
            <person name="Vignolle G.A."/>
            <person name="Hochenegger N."/>
            <person name="Mach R.L."/>
            <person name="Mach-Aigner A.R."/>
            <person name="Javad Rahimi M."/>
            <person name="Salim K.A."/>
            <person name="Chan C.M."/>
            <person name="Lim L.B.L."/>
            <person name="Cai F."/>
            <person name="Druzhinina I.S."/>
            <person name="U'Ren J.M."/>
            <person name="Derntl C."/>
        </authorList>
    </citation>
    <scope>NUCLEOTIDE SEQUENCE</scope>
    <source>
        <strain evidence="8">TUCIM 5799</strain>
    </source>
</reference>
<sequence>MAGPSVPGRAVDDDLSPDTAATEPTSIITPEADEPIMTLNAVEALFRGSQQHLFATNPEEDDEVALPDEEFSRRVEQLSPVLSTLRKLSASPSGSAELLAIAQKIGDGSRDVSWRLPLGQSGVLSFFIGIIGGQDVPQMITVHALRVIGNSCADTDENRARVVAANCMHRIVNLLNNDSIIAFVIPVLFNICVDYEPAQIAAYKAGINPELVTLISTPERLANANAFMNIICKLLGLVSCQEPEANFVHPATPFILLTLAATPDADLEDFLAQTSVALTYLSNQVFQDAFLKTPKAVSLLLEAFSKASVAFDISTGDPDEAAQLKNVKSIFTQALADVSANPLFASACPIGSGEAQTLQRWIANPYIELQSAACLALGNLARSDEACVAFVQSASIHRPLVAILSSPSNTDAQLLHSALSFLKNLAIPAPNKAILGEAGILEPHVLPRLWALDTQVQVQFTSVSLTRLLLVSSPENVKRICAPLSADPSSPANERDYLHILISLFLRSDQEPTKTEAARAVAAVLRVLHSTPDASTLLPTPSPTTSRAASQASIEHSPTSSPNSVPQPASSSFTAPTALETFYNNHDTLPSALIYLGTQKKFPVLRSDVWFVMALMSRTPSGASVVASCLQNIELLRALLETVTGHDMLAGREELDTIVAGSPDSQQLVAGARADSAEAGVSGMLPQGLEPQQVDPARKAGMERVDRENGLVLIAELLQRCPEKLRVLPLETFREILRTGGELVLNDRATTADGEGGGGAA</sequence>
<dbReference type="GO" id="GO:0005783">
    <property type="term" value="C:endoplasmic reticulum"/>
    <property type="evidence" value="ECO:0007669"/>
    <property type="project" value="UniProtKB-SubCell"/>
</dbReference>
<dbReference type="InterPro" id="IPR000225">
    <property type="entry name" value="Armadillo"/>
</dbReference>
<dbReference type="InterPro" id="IPR040144">
    <property type="entry name" value="RAP1GDS1"/>
</dbReference>
<evidence type="ECO:0000256" key="4">
    <source>
        <dbReference type="ARBA" id="ARBA00022490"/>
    </source>
</evidence>
<dbReference type="Proteomes" id="UP000829685">
    <property type="component" value="Unassembled WGS sequence"/>
</dbReference>
<evidence type="ECO:0000313" key="8">
    <source>
        <dbReference type="EMBL" id="KAI1856015.1"/>
    </source>
</evidence>
<dbReference type="InterPro" id="IPR011989">
    <property type="entry name" value="ARM-like"/>
</dbReference>
<name>A0A9P9WBK1_9PEZI</name>
<evidence type="ECO:0000256" key="1">
    <source>
        <dbReference type="ARBA" id="ARBA00004173"/>
    </source>
</evidence>
<gene>
    <name evidence="8" type="ORF">JX265_011912</name>
</gene>